<dbReference type="EMBL" id="NFKE01000003">
    <property type="protein sequence ID" value="OUP35340.1"/>
    <property type="molecule type" value="Genomic_DNA"/>
</dbReference>
<comment type="caution">
    <text evidence="1">The sequence shown here is derived from an EMBL/GenBank/DDBJ whole genome shotgun (WGS) entry which is preliminary data.</text>
</comment>
<sequence>MERNITSAEVRYDLSPISELFKDCISPEELREELIELAFDYVQYVDDGKIDYFKSKMSALYILCDALKKIKIIAA</sequence>
<evidence type="ECO:0000313" key="1">
    <source>
        <dbReference type="EMBL" id="OUP35340.1"/>
    </source>
</evidence>
<proteinExistence type="predicted"/>
<dbReference type="Proteomes" id="UP000196587">
    <property type="component" value="Unassembled WGS sequence"/>
</dbReference>
<name>A0A1Y4JVM9_9BACE</name>
<dbReference type="RefSeq" id="WP_087412306.1">
    <property type="nucleotide sequence ID" value="NZ_NFKE01000003.1"/>
</dbReference>
<reference evidence="2" key="1">
    <citation type="submission" date="2017-04" db="EMBL/GenBank/DDBJ databases">
        <title>Function of individual gut microbiota members based on whole genome sequencing of pure cultures obtained from chicken caecum.</title>
        <authorList>
            <person name="Medvecky M."/>
            <person name="Cejkova D."/>
            <person name="Polansky O."/>
            <person name="Karasova D."/>
            <person name="Kubasova T."/>
            <person name="Cizek A."/>
            <person name="Rychlik I."/>
        </authorList>
    </citation>
    <scope>NUCLEOTIDE SEQUENCE [LARGE SCALE GENOMIC DNA]</scope>
    <source>
        <strain evidence="2">An189</strain>
    </source>
</reference>
<dbReference type="AlphaFoldDB" id="A0A1Y4JVM9"/>
<evidence type="ECO:0000313" key="2">
    <source>
        <dbReference type="Proteomes" id="UP000196587"/>
    </source>
</evidence>
<organism evidence="1 2">
    <name type="scientific">Bacteroides clarus</name>
    <dbReference type="NCBI Taxonomy" id="626929"/>
    <lineage>
        <taxon>Bacteria</taxon>
        <taxon>Pseudomonadati</taxon>
        <taxon>Bacteroidota</taxon>
        <taxon>Bacteroidia</taxon>
        <taxon>Bacteroidales</taxon>
        <taxon>Bacteroidaceae</taxon>
        <taxon>Bacteroides</taxon>
    </lineage>
</organism>
<accession>A0A1Y4JVM9</accession>
<protein>
    <submittedName>
        <fullName evidence="1">Uncharacterized protein</fullName>
    </submittedName>
</protein>
<gene>
    <name evidence="1" type="ORF">B5F24_05045</name>
</gene>